<dbReference type="Pfam" id="PF01821">
    <property type="entry name" value="ANATO"/>
    <property type="match status" value="1"/>
</dbReference>
<dbReference type="Pfam" id="PF22661">
    <property type="entry name" value="CO4A-B_CUB_C"/>
    <property type="match status" value="1"/>
</dbReference>
<evidence type="ECO:0000259" key="6">
    <source>
        <dbReference type="PROSITE" id="PS50189"/>
    </source>
</evidence>
<dbReference type="Pfam" id="PF00207">
    <property type="entry name" value="A2M"/>
    <property type="match status" value="1"/>
</dbReference>
<proteinExistence type="predicted"/>
<dbReference type="PROSITE" id="PS01177">
    <property type="entry name" value="ANAPHYLATOXIN_1"/>
    <property type="match status" value="1"/>
</dbReference>
<evidence type="ECO:0000259" key="5">
    <source>
        <dbReference type="PROSITE" id="PS01178"/>
    </source>
</evidence>
<dbReference type="InterPro" id="IPR047565">
    <property type="entry name" value="Alpha-macroglob_thiol-ester_cl"/>
</dbReference>
<dbReference type="InterPro" id="IPR019742">
    <property type="entry name" value="MacrogloblnA2_CS"/>
</dbReference>
<keyword evidence="4" id="KW-1015">Disulfide bond</keyword>
<dbReference type="Pfam" id="PF07678">
    <property type="entry name" value="TED_complement"/>
    <property type="match status" value="1"/>
</dbReference>
<dbReference type="Gene3D" id="2.40.50.120">
    <property type="match status" value="1"/>
</dbReference>
<dbReference type="InterPro" id="IPR018081">
    <property type="entry name" value="Anaphylatoxin_comp_syst"/>
</dbReference>
<keyword evidence="3" id="KW-0882">Thioester bond</keyword>
<accession>A0ABM4FXU2</accession>
<dbReference type="SMART" id="SM01361">
    <property type="entry name" value="A2M_recep"/>
    <property type="match status" value="1"/>
</dbReference>
<dbReference type="SMART" id="SM00104">
    <property type="entry name" value="ANATO"/>
    <property type="match status" value="1"/>
</dbReference>
<dbReference type="SUPFAM" id="SSF47686">
    <property type="entry name" value="Anaphylotoxins (complement system)"/>
    <property type="match status" value="1"/>
</dbReference>
<comment type="subcellular location">
    <subcellularLocation>
        <location evidence="1">Secreted</location>
    </subcellularLocation>
</comment>
<dbReference type="SUPFAM" id="SSF50242">
    <property type="entry name" value="TIMP-like"/>
    <property type="match status" value="1"/>
</dbReference>
<dbReference type="InterPro" id="IPR050473">
    <property type="entry name" value="A2M/Complement_sys"/>
</dbReference>
<dbReference type="InterPro" id="IPR011625">
    <property type="entry name" value="A2M_N_BRD"/>
</dbReference>
<evidence type="ECO:0000256" key="2">
    <source>
        <dbReference type="ARBA" id="ARBA00022525"/>
    </source>
</evidence>
<dbReference type="SMART" id="SM01360">
    <property type="entry name" value="A2M"/>
    <property type="match status" value="1"/>
</dbReference>
<dbReference type="CDD" id="cd00017">
    <property type="entry name" value="ANATO"/>
    <property type="match status" value="1"/>
</dbReference>
<dbReference type="InterPro" id="IPR009048">
    <property type="entry name" value="A-macroglobulin_rcpt-bd"/>
</dbReference>
<dbReference type="InterPro" id="IPR036595">
    <property type="entry name" value="A-macroglobulin_rcpt-bd_sf"/>
</dbReference>
<keyword evidence="7" id="KW-1185">Reference proteome</keyword>
<feature type="domain" description="NTR" evidence="6">
    <location>
        <begin position="1285"/>
        <end position="1429"/>
    </location>
</feature>
<dbReference type="InterPro" id="IPR001134">
    <property type="entry name" value="Netrin_domain"/>
</dbReference>
<dbReference type="Gene3D" id="1.20.50.70">
    <property type="match status" value="1"/>
</dbReference>
<feature type="domain" description="Anaphylatoxin-like" evidence="5">
    <location>
        <begin position="410"/>
        <end position="445"/>
    </location>
</feature>
<dbReference type="Pfam" id="PF07703">
    <property type="entry name" value="A2M_BRD"/>
    <property type="match status" value="1"/>
</dbReference>
<evidence type="ECO:0000256" key="3">
    <source>
        <dbReference type="ARBA" id="ARBA00022966"/>
    </source>
</evidence>
<evidence type="ECO:0000256" key="4">
    <source>
        <dbReference type="ARBA" id="ARBA00023157"/>
    </source>
</evidence>
<dbReference type="Gene3D" id="1.50.10.20">
    <property type="match status" value="1"/>
</dbReference>
<dbReference type="PROSITE" id="PS01178">
    <property type="entry name" value="ANAPHYLATOXIN_2"/>
    <property type="match status" value="1"/>
</dbReference>
<protein>
    <submittedName>
        <fullName evidence="8">Complement C4-like</fullName>
    </submittedName>
</protein>
<dbReference type="CDD" id="cd02896">
    <property type="entry name" value="complement_C3_C4_C5"/>
    <property type="match status" value="1"/>
</dbReference>
<dbReference type="InterPro" id="IPR040839">
    <property type="entry name" value="MG4"/>
</dbReference>
<dbReference type="InterPro" id="IPR011626">
    <property type="entry name" value="Alpha-macroglobulin_TED"/>
</dbReference>
<dbReference type="SUPFAM" id="SSF49410">
    <property type="entry name" value="Alpha-macroglobulin receptor domain"/>
    <property type="match status" value="1"/>
</dbReference>
<dbReference type="Pfam" id="PF07677">
    <property type="entry name" value="A2M_recep"/>
    <property type="match status" value="1"/>
</dbReference>
<dbReference type="PANTHER" id="PTHR11412">
    <property type="entry name" value="MACROGLOBULIN / COMPLEMENT"/>
    <property type="match status" value="1"/>
</dbReference>
<reference evidence="8" key="1">
    <citation type="submission" date="2025-08" db="UniProtKB">
        <authorList>
            <consortium name="RefSeq"/>
        </authorList>
    </citation>
    <scope>IDENTIFICATION</scope>
    <source>
        <tissue evidence="8">Blood</tissue>
    </source>
</reference>
<evidence type="ECO:0000313" key="7">
    <source>
        <dbReference type="Proteomes" id="UP001652627"/>
    </source>
</evidence>
<dbReference type="Gene3D" id="2.60.40.1930">
    <property type="match status" value="1"/>
</dbReference>
<dbReference type="Gene3D" id="1.20.91.20">
    <property type="entry name" value="Anaphylotoxins (complement system)"/>
    <property type="match status" value="1"/>
</dbReference>
<dbReference type="Gene3D" id="2.60.120.1540">
    <property type="match status" value="2"/>
</dbReference>
<dbReference type="Gene3D" id="2.60.40.10">
    <property type="entry name" value="Immunoglobulins"/>
    <property type="match status" value="2"/>
</dbReference>
<dbReference type="PROSITE" id="PS00477">
    <property type="entry name" value="ALPHA_2_MACROGLOBULIN"/>
    <property type="match status" value="1"/>
</dbReference>
<sequence>MGGAPKYVTSGRAVLTVSPRAVARALGRALPELDGARLRLAAAVLETRGGELVQQESVAVKLVASPWSLDLAETPRVFVPGSPFLLLVRVTGADGAPAPGVPVRVQVRVLGAEAPPNPPPGDGAEAPRTDATGTLVYPVNVPTGATALELTVEAGAAGDPPARASLAAAAAAGPRSLALEAPPGPLPPGRPLQLQLRRTGGAPGLGAPPDGESATHVLVVSRGRLVQAQRVPAGAVTEATLPVSPVLAPAFRVVAFYRAGGQLVAAGLRVRVAQPCRGQVEVRRTARGAALRPQAPLGLMVTVTVTEPGSVAVALGAVDGAVLALDGRRRLSPEQVMAALGALDQGCGPGGAPDAWGVFRAAGLALAVGGTQEPLGPPPPCPSDPARRRRSLELQKLLEEEEAGPGGGRCCRDGAAALPLRRSCAARALRVPRAGGCRAAFERCCALARRWRRRHRPRGAAGLGRVLEAALDEELLLEDELPTRSFFPESWLWRSLSVNGSTRISVLLPDSITTWEIQAIAIIPGHGVCMSAPLRLPVTQELHVGLRLPYSTRPREQLQPRALLHSSLPHSVNVTVGLSVAAGVCASLAGGPQHLEVPPGAVVAVPFTLVALGPGDIPITVTARGPWGLGDRITRVLHVEVEGELHLEETSYVLDTDGRSGRSLEIPGNIPADVVPDGDFSMSVRVSGQVSGATLEAALGAGAAGALLRVPRGCGEQTMMVLAPAAAALRYLDESEGWARLPPGRRERGLRALQQGYERIQSFRKDDGSYGTWLHRPSSTWLSALVLRVLAGLRRWQRVDEAGLRATTRWLLRQQGPPGAFRDPQPVIHRRMQGGAAGAEAAVSLTAFVAVALHQARDVHGPEHAEQRQLLDAALARAAGFLRGRVETAGPFAAAIGAYALALSDAPGPPGPLLQLARSAHNGSAQFWPAGGAAETVEATGYGLLALLRLNDVAGALRAARWLREQSNYGGGFHSTQDTVVALEALSELWLNSLHPEELGLDVTFAWPPGLGGHGAAGGTRVTLQKGLEHVEKKLEVPLGSPVTVQVEGEGQGTLTVLRRYRVMSPANGTCRELGLEVTLSGPIDYEEEEDYEDYEEAELAEEVEPAEGVELEKEAGLDEGAEPSEGTTPLSLAPWVEARRRRRALESPELRSRQVAFHVCIWRQPGTLLSGMAVVDISLLSGFRPHREDLDKLQDVVDRYISHYELDRSRLVLYFDEVPPQRDCVTFGATQEVAVGLLQPAAATIFDYYEPEHRCTVFYSAPQRSSFLATLCSPGVCECAEGACPRARRTLAEELTAAERHDFACYSPRVDYALVVTVRGEKQFGAFAGAETEIEEILQSGPWEAAVGQRRWFFVRAGCGLRLRSQHRYLLMGRGGPTRDPQGRPQAMLGPNSWVEEVPSPSRCGATRLRGLCAELQSFLRDFAQHGCQV</sequence>
<keyword evidence="2" id="KW-0964">Secreted</keyword>
<dbReference type="SMART" id="SM01419">
    <property type="entry name" value="Thiol-ester_cl"/>
    <property type="match status" value="1"/>
</dbReference>
<dbReference type="SUPFAM" id="SSF48239">
    <property type="entry name" value="Terpenoid cyclases/Protein prenyltransferases"/>
    <property type="match status" value="1"/>
</dbReference>
<dbReference type="InterPro" id="IPR018933">
    <property type="entry name" value="Netrin_module_non-TIMP"/>
</dbReference>
<dbReference type="SMART" id="SM01359">
    <property type="entry name" value="A2M_N_2"/>
    <property type="match status" value="1"/>
</dbReference>
<dbReference type="Pfam" id="PF17789">
    <property type="entry name" value="MG4"/>
    <property type="match status" value="1"/>
</dbReference>
<evidence type="ECO:0000313" key="8">
    <source>
        <dbReference type="RefSeq" id="XP_067169759.1"/>
    </source>
</evidence>
<dbReference type="SMART" id="SM00643">
    <property type="entry name" value="C345C"/>
    <property type="match status" value="1"/>
</dbReference>
<dbReference type="InterPro" id="IPR008930">
    <property type="entry name" value="Terpenoid_cyclase/PrenylTrfase"/>
</dbReference>
<dbReference type="InterPro" id="IPR000020">
    <property type="entry name" value="Anaphylatoxin/fibulin"/>
</dbReference>
<dbReference type="Pfam" id="PF01759">
    <property type="entry name" value="NTR"/>
    <property type="match status" value="1"/>
</dbReference>
<dbReference type="Gene3D" id="2.20.130.20">
    <property type="match status" value="1"/>
</dbReference>
<dbReference type="PANTHER" id="PTHR11412:SF86">
    <property type="entry name" value="COMPLEMENT C4-A-RELATED"/>
    <property type="match status" value="1"/>
</dbReference>
<organism evidence="7 8">
    <name type="scientific">Apteryx mantelli</name>
    <name type="common">North Island brown kiwi</name>
    <dbReference type="NCBI Taxonomy" id="2696672"/>
    <lineage>
        <taxon>Eukaryota</taxon>
        <taxon>Metazoa</taxon>
        <taxon>Chordata</taxon>
        <taxon>Craniata</taxon>
        <taxon>Vertebrata</taxon>
        <taxon>Euteleostomi</taxon>
        <taxon>Archelosauria</taxon>
        <taxon>Archosauria</taxon>
        <taxon>Dinosauria</taxon>
        <taxon>Saurischia</taxon>
        <taxon>Theropoda</taxon>
        <taxon>Coelurosauria</taxon>
        <taxon>Aves</taxon>
        <taxon>Palaeognathae</taxon>
        <taxon>Apterygiformes</taxon>
        <taxon>Apterygidae</taxon>
        <taxon>Apteryx</taxon>
    </lineage>
</organism>
<gene>
    <name evidence="8" type="primary">LOC106494493</name>
</gene>
<dbReference type="InterPro" id="IPR054587">
    <property type="entry name" value="CO4A-B_CUB_C"/>
</dbReference>
<evidence type="ECO:0000256" key="1">
    <source>
        <dbReference type="ARBA" id="ARBA00004613"/>
    </source>
</evidence>
<dbReference type="Gene3D" id="2.60.40.690">
    <property type="entry name" value="Alpha-macroglobulin, receptor-binding domain"/>
    <property type="match status" value="1"/>
</dbReference>
<dbReference type="InterPro" id="IPR001599">
    <property type="entry name" value="Macroglobln_a2"/>
</dbReference>
<dbReference type="InterPro" id="IPR008993">
    <property type="entry name" value="TIMP-like_OB-fold"/>
</dbReference>
<name>A0ABM4FXU2_9AVES</name>
<dbReference type="InterPro" id="IPR013783">
    <property type="entry name" value="Ig-like_fold"/>
</dbReference>
<dbReference type="RefSeq" id="XP_067169759.1">
    <property type="nucleotide sequence ID" value="XM_067313658.1"/>
</dbReference>
<dbReference type="Proteomes" id="UP001652627">
    <property type="component" value="Chromosome 32"/>
</dbReference>
<dbReference type="GeneID" id="106494493"/>
<dbReference type="PROSITE" id="PS50189">
    <property type="entry name" value="NTR"/>
    <property type="match status" value="1"/>
</dbReference>